<keyword evidence="4 10" id="KW-0547">Nucleotide-binding</keyword>
<evidence type="ECO:0000256" key="11">
    <source>
        <dbReference type="RuleBase" id="RU365068"/>
    </source>
</evidence>
<dbReference type="STRING" id="35722.A0A0B7MZ91"/>
<dbReference type="PANTHER" id="PTHR24031">
    <property type="entry name" value="RNA HELICASE"/>
    <property type="match status" value="1"/>
</dbReference>
<protein>
    <recommendedName>
        <fullName evidence="11">ATP-dependent RNA helicase</fullName>
        <ecNumber evidence="11">3.6.4.13</ecNumber>
    </recommendedName>
</protein>
<evidence type="ECO:0000313" key="17">
    <source>
        <dbReference type="Proteomes" id="UP000054107"/>
    </source>
</evidence>
<evidence type="ECO:0000256" key="1">
    <source>
        <dbReference type="ARBA" id="ARBA00004604"/>
    </source>
</evidence>
<feature type="compositionally biased region" description="Basic and acidic residues" evidence="12">
    <location>
        <begin position="683"/>
        <end position="694"/>
    </location>
</feature>
<feature type="domain" description="Helicase ATP-binding" evidence="13">
    <location>
        <begin position="73"/>
        <end position="247"/>
    </location>
</feature>
<gene>
    <name evidence="16" type="primary">PARPA_01915.1 scaffold 1908</name>
</gene>
<dbReference type="EC" id="3.6.4.13" evidence="11"/>
<evidence type="ECO:0000256" key="8">
    <source>
        <dbReference type="ARBA" id="ARBA00022884"/>
    </source>
</evidence>
<reference evidence="16 17" key="1">
    <citation type="submission" date="2014-09" db="EMBL/GenBank/DDBJ databases">
        <authorList>
            <person name="Ellenberger Sabrina"/>
        </authorList>
    </citation>
    <scope>NUCLEOTIDE SEQUENCE [LARGE SCALE GENOMIC DNA]</scope>
    <source>
        <strain evidence="16 17">CBS 412.66</strain>
    </source>
</reference>
<dbReference type="Proteomes" id="UP000054107">
    <property type="component" value="Unassembled WGS sequence"/>
</dbReference>
<accession>A0A0B7MZ91</accession>
<evidence type="ECO:0000313" key="16">
    <source>
        <dbReference type="EMBL" id="CEP08575.1"/>
    </source>
</evidence>
<dbReference type="PROSITE" id="PS51195">
    <property type="entry name" value="Q_MOTIF"/>
    <property type="match status" value="1"/>
</dbReference>
<dbReference type="AlphaFoldDB" id="A0A0B7MZ91"/>
<dbReference type="CDD" id="cd17941">
    <property type="entry name" value="DEADc_DDX10"/>
    <property type="match status" value="1"/>
</dbReference>
<dbReference type="InterPro" id="IPR027417">
    <property type="entry name" value="P-loop_NTPase"/>
</dbReference>
<dbReference type="Pfam" id="PF13959">
    <property type="entry name" value="CTE_SPB4"/>
    <property type="match status" value="1"/>
</dbReference>
<dbReference type="OrthoDB" id="10259640at2759"/>
<feature type="compositionally biased region" description="Basic and acidic residues" evidence="12">
    <location>
        <begin position="659"/>
        <end position="674"/>
    </location>
</feature>
<evidence type="ECO:0000256" key="9">
    <source>
        <dbReference type="PROSITE-ProRule" id="PRU00552"/>
    </source>
</evidence>
<evidence type="ECO:0000256" key="4">
    <source>
        <dbReference type="ARBA" id="ARBA00022741"/>
    </source>
</evidence>
<evidence type="ECO:0000256" key="7">
    <source>
        <dbReference type="ARBA" id="ARBA00022840"/>
    </source>
</evidence>
<evidence type="ECO:0000256" key="2">
    <source>
        <dbReference type="ARBA" id="ARBA00022517"/>
    </source>
</evidence>
<feature type="domain" description="Helicase C-terminal" evidence="14">
    <location>
        <begin position="273"/>
        <end position="432"/>
    </location>
</feature>
<dbReference type="PROSITE" id="PS51194">
    <property type="entry name" value="HELICASE_CTER"/>
    <property type="match status" value="1"/>
</dbReference>
<feature type="region of interest" description="Disordered" evidence="12">
    <location>
        <begin position="499"/>
        <end position="524"/>
    </location>
</feature>
<name>A0A0B7MZ91_9FUNG</name>
<dbReference type="InterPro" id="IPR000629">
    <property type="entry name" value="RNA-helicase_DEAD-box_CS"/>
</dbReference>
<feature type="compositionally biased region" description="Acidic residues" evidence="12">
    <location>
        <begin position="508"/>
        <end position="519"/>
    </location>
</feature>
<evidence type="ECO:0000256" key="5">
    <source>
        <dbReference type="ARBA" id="ARBA00022801"/>
    </source>
</evidence>
<dbReference type="InterPro" id="IPR011545">
    <property type="entry name" value="DEAD/DEAH_box_helicase_dom"/>
</dbReference>
<feature type="region of interest" description="Disordered" evidence="12">
    <location>
        <begin position="1"/>
        <end position="22"/>
    </location>
</feature>
<dbReference type="Pfam" id="PF00271">
    <property type="entry name" value="Helicase_C"/>
    <property type="match status" value="1"/>
</dbReference>
<evidence type="ECO:0000259" key="13">
    <source>
        <dbReference type="PROSITE" id="PS51192"/>
    </source>
</evidence>
<dbReference type="InterPro" id="IPR014001">
    <property type="entry name" value="Helicase_ATP-bd"/>
</dbReference>
<keyword evidence="7 10" id="KW-0067">ATP-binding</keyword>
<dbReference type="GO" id="GO:0003723">
    <property type="term" value="F:RNA binding"/>
    <property type="evidence" value="ECO:0007669"/>
    <property type="project" value="UniProtKB-UniRule"/>
</dbReference>
<dbReference type="GO" id="GO:0003724">
    <property type="term" value="F:RNA helicase activity"/>
    <property type="evidence" value="ECO:0007669"/>
    <property type="project" value="UniProtKB-EC"/>
</dbReference>
<evidence type="ECO:0000256" key="10">
    <source>
        <dbReference type="RuleBase" id="RU000492"/>
    </source>
</evidence>
<evidence type="ECO:0000256" key="6">
    <source>
        <dbReference type="ARBA" id="ARBA00022806"/>
    </source>
</evidence>
<evidence type="ECO:0000256" key="3">
    <source>
        <dbReference type="ARBA" id="ARBA00022552"/>
    </source>
</evidence>
<organism evidence="16 17">
    <name type="scientific">Parasitella parasitica</name>
    <dbReference type="NCBI Taxonomy" id="35722"/>
    <lineage>
        <taxon>Eukaryota</taxon>
        <taxon>Fungi</taxon>
        <taxon>Fungi incertae sedis</taxon>
        <taxon>Mucoromycota</taxon>
        <taxon>Mucoromycotina</taxon>
        <taxon>Mucoromycetes</taxon>
        <taxon>Mucorales</taxon>
        <taxon>Mucorineae</taxon>
        <taxon>Mucoraceae</taxon>
        <taxon>Parasitella</taxon>
    </lineage>
</organism>
<dbReference type="EMBL" id="LN719792">
    <property type="protein sequence ID" value="CEP08575.1"/>
    <property type="molecule type" value="Genomic_DNA"/>
</dbReference>
<dbReference type="PROSITE" id="PS00039">
    <property type="entry name" value="DEAD_ATP_HELICASE"/>
    <property type="match status" value="1"/>
</dbReference>
<comment type="catalytic activity">
    <reaction evidence="11">
        <text>ATP + H2O = ADP + phosphate + H(+)</text>
        <dbReference type="Rhea" id="RHEA:13065"/>
        <dbReference type="ChEBI" id="CHEBI:15377"/>
        <dbReference type="ChEBI" id="CHEBI:15378"/>
        <dbReference type="ChEBI" id="CHEBI:30616"/>
        <dbReference type="ChEBI" id="CHEBI:43474"/>
        <dbReference type="ChEBI" id="CHEBI:456216"/>
        <dbReference type="EC" id="3.6.4.13"/>
    </reaction>
</comment>
<feature type="region of interest" description="Disordered" evidence="12">
    <location>
        <begin position="659"/>
        <end position="753"/>
    </location>
</feature>
<comment type="domain">
    <text evidence="11">The Q motif is unique to and characteristic of the DEAD box family of RNA helicases and controls ATP binding and hydrolysis.</text>
</comment>
<dbReference type="GO" id="GO:0005730">
    <property type="term" value="C:nucleolus"/>
    <property type="evidence" value="ECO:0007669"/>
    <property type="project" value="UniProtKB-SubCell"/>
</dbReference>
<proteinExistence type="inferred from homology"/>
<keyword evidence="6 10" id="KW-0347">Helicase</keyword>
<feature type="domain" description="DEAD-box RNA helicase Q" evidence="15">
    <location>
        <begin position="42"/>
        <end position="70"/>
    </location>
</feature>
<feature type="compositionally biased region" description="Acidic residues" evidence="12">
    <location>
        <begin position="699"/>
        <end position="719"/>
    </location>
</feature>
<dbReference type="SMART" id="SM00490">
    <property type="entry name" value="HELICc"/>
    <property type="match status" value="1"/>
</dbReference>
<evidence type="ECO:0000256" key="12">
    <source>
        <dbReference type="SAM" id="MobiDB-lite"/>
    </source>
</evidence>
<dbReference type="InterPro" id="IPR014014">
    <property type="entry name" value="RNA_helicase_DEAD_Q_motif"/>
</dbReference>
<dbReference type="Pfam" id="PF00270">
    <property type="entry name" value="DEAD"/>
    <property type="match status" value="1"/>
</dbReference>
<dbReference type="SMART" id="SM00487">
    <property type="entry name" value="DEXDc"/>
    <property type="match status" value="1"/>
</dbReference>
<dbReference type="InterPro" id="IPR025313">
    <property type="entry name" value="SPB4-like_CTE"/>
</dbReference>
<dbReference type="SMART" id="SM01178">
    <property type="entry name" value="DUF4217"/>
    <property type="match status" value="1"/>
</dbReference>
<keyword evidence="5 10" id="KW-0378">Hydrolase</keyword>
<sequence>MAKESKVVKKISTKEVQRKKNQDDIASLEAKCSHPENYGNVKLFSDLPLSDRTQKGLAQSNFKQMTEIQRKGIPLALAKRDVLGAAKTGSGKTLSFLIPVLEILFRQQWNAADGLGALIISPTRELAVQIFEVLKKIGKSHTFSAGLIIGGKEFKVEQERIARMNILVCTPGRLLQHMDQSVGFTCDNLQMLVLDEADRIMDMGFQNTMNAIIENLPAQRQTLLFSATQTRSVKDLARLSLKDPEYVAVHEKAEHSTPKTLSQHYVVAELPKKLDVLYSFVKSHLKSKTIVFLSSCKQTRFVFESFCKLQPGVPIMHLHGKQKQTKRVDIFRKFTSSQHAVLLCTDIAARGLDFPSVDWVLQLDCPEDADTYIHRVGRTARFDADGHALMILVPSEVEGIIAELKKKRVPVEEIKIRTSKQQSIQKQLQSFCFKDPEIKYLAQRAFVAYMRSIYLQRNKAIFDVTALPAEEFALSLGLAGAPKIKFVKKAENKLMGAQEMKKMKEESSDGEDENEEEEEQAKVHKTKYDRMFQRKNQDILSEHYNKLVDYEGDKIKLDGGLGDDDDDEDFLTIQRADHALESDEDADNMNNIVGENISKRKLKMSKKERAKNMARGDKLLFDEDGNAHAMYELVEEKDFLKDGDAKSQIKAFIEEKGEMMQNADKEDKEYAKQKKLEKKIKRKERERAALKDSLNDGSSLEEDDEGSDMSEDESEEEELSDRKRKWFEDSESDSEQETSKKRVIDVAEPQTLEDQEALALKLLGA</sequence>
<dbReference type="GO" id="GO:0006364">
    <property type="term" value="P:rRNA processing"/>
    <property type="evidence" value="ECO:0007669"/>
    <property type="project" value="UniProtKB-KW"/>
</dbReference>
<dbReference type="GO" id="GO:0005524">
    <property type="term" value="F:ATP binding"/>
    <property type="evidence" value="ECO:0007669"/>
    <property type="project" value="UniProtKB-UniRule"/>
</dbReference>
<dbReference type="SUPFAM" id="SSF52540">
    <property type="entry name" value="P-loop containing nucleoside triphosphate hydrolases"/>
    <property type="match status" value="1"/>
</dbReference>
<comment type="similarity">
    <text evidence="10">Belongs to the DEAD box helicase family.</text>
</comment>
<comment type="function">
    <text evidence="11">RNA helicase.</text>
</comment>
<keyword evidence="8 11" id="KW-0694">RNA-binding</keyword>
<dbReference type="Gene3D" id="3.40.50.300">
    <property type="entry name" value="P-loop containing nucleotide triphosphate hydrolases"/>
    <property type="match status" value="2"/>
</dbReference>
<comment type="subcellular location">
    <subcellularLocation>
        <location evidence="1">Nucleus</location>
        <location evidence="1">Nucleolus</location>
    </subcellularLocation>
</comment>
<dbReference type="CDD" id="cd18787">
    <property type="entry name" value="SF2_C_DEAD"/>
    <property type="match status" value="1"/>
</dbReference>
<feature type="short sequence motif" description="Q motif" evidence="9">
    <location>
        <begin position="42"/>
        <end position="70"/>
    </location>
</feature>
<keyword evidence="17" id="KW-1185">Reference proteome</keyword>
<evidence type="ECO:0000259" key="14">
    <source>
        <dbReference type="PROSITE" id="PS51194"/>
    </source>
</evidence>
<keyword evidence="2" id="KW-0690">Ribosome biogenesis</keyword>
<evidence type="ECO:0000259" key="15">
    <source>
        <dbReference type="PROSITE" id="PS51195"/>
    </source>
</evidence>
<dbReference type="GO" id="GO:0016887">
    <property type="term" value="F:ATP hydrolysis activity"/>
    <property type="evidence" value="ECO:0007669"/>
    <property type="project" value="RHEA"/>
</dbReference>
<keyword evidence="3" id="KW-0698">rRNA processing</keyword>
<dbReference type="InterPro" id="IPR001650">
    <property type="entry name" value="Helicase_C-like"/>
</dbReference>
<dbReference type="PROSITE" id="PS51192">
    <property type="entry name" value="HELICASE_ATP_BIND_1"/>
    <property type="match status" value="1"/>
</dbReference>